<feature type="transmembrane region" description="Helical" evidence="1">
    <location>
        <begin position="138"/>
        <end position="159"/>
    </location>
</feature>
<accession>A0ABW4LJX1</accession>
<name>A0ABW4LJX1_9BACI</name>
<organism evidence="2 3">
    <name type="scientific">Bacillus salitolerans</name>
    <dbReference type="NCBI Taxonomy" id="1437434"/>
    <lineage>
        <taxon>Bacteria</taxon>
        <taxon>Bacillati</taxon>
        <taxon>Bacillota</taxon>
        <taxon>Bacilli</taxon>
        <taxon>Bacillales</taxon>
        <taxon>Bacillaceae</taxon>
        <taxon>Bacillus</taxon>
    </lineage>
</organism>
<reference evidence="3" key="1">
    <citation type="journal article" date="2019" name="Int. J. Syst. Evol. Microbiol.">
        <title>The Global Catalogue of Microorganisms (GCM) 10K type strain sequencing project: providing services to taxonomists for standard genome sequencing and annotation.</title>
        <authorList>
            <consortium name="The Broad Institute Genomics Platform"/>
            <consortium name="The Broad Institute Genome Sequencing Center for Infectious Disease"/>
            <person name="Wu L."/>
            <person name="Ma J."/>
        </authorList>
    </citation>
    <scope>NUCLEOTIDE SEQUENCE [LARGE SCALE GENOMIC DNA]</scope>
    <source>
        <strain evidence="3">CCUG 49339</strain>
    </source>
</reference>
<proteinExistence type="predicted"/>
<keyword evidence="3" id="KW-1185">Reference proteome</keyword>
<keyword evidence="1" id="KW-0472">Membrane</keyword>
<dbReference type="RefSeq" id="WP_377926506.1">
    <property type="nucleotide sequence ID" value="NZ_JBHUEM010000003.1"/>
</dbReference>
<feature type="transmembrane region" description="Helical" evidence="1">
    <location>
        <begin position="40"/>
        <end position="61"/>
    </location>
</feature>
<sequence>MENLKNYQPHIFAFIIINLLIIGIDNFLSIDIKNIDKPAIVRIVSMPSIAVLSAYVVNGLLTSEMKFRIVFFKWKNPLPASRLLKVIKKDSRFEIEQVIEKFGEIPIDPIKQNAYWYQKIYKINQDKEKIRDAHRNFLMTRDLTAICLIFFIASIINVILFSGSINQILIIFIEFFLLRYVASNYGHRLVTTSVAEAV</sequence>
<keyword evidence="1" id="KW-0812">Transmembrane</keyword>
<feature type="transmembrane region" description="Helical" evidence="1">
    <location>
        <begin position="12"/>
        <end position="28"/>
    </location>
</feature>
<comment type="caution">
    <text evidence="2">The sequence shown here is derived from an EMBL/GenBank/DDBJ whole genome shotgun (WGS) entry which is preliminary data.</text>
</comment>
<dbReference type="EMBL" id="JBHUEM010000003">
    <property type="protein sequence ID" value="MFD1735406.1"/>
    <property type="molecule type" value="Genomic_DNA"/>
</dbReference>
<evidence type="ECO:0000313" key="3">
    <source>
        <dbReference type="Proteomes" id="UP001597214"/>
    </source>
</evidence>
<evidence type="ECO:0000313" key="2">
    <source>
        <dbReference type="EMBL" id="MFD1735406.1"/>
    </source>
</evidence>
<dbReference type="Proteomes" id="UP001597214">
    <property type="component" value="Unassembled WGS sequence"/>
</dbReference>
<protein>
    <submittedName>
        <fullName evidence="2">Uncharacterized protein</fullName>
    </submittedName>
</protein>
<keyword evidence="1" id="KW-1133">Transmembrane helix</keyword>
<evidence type="ECO:0000256" key="1">
    <source>
        <dbReference type="SAM" id="Phobius"/>
    </source>
</evidence>
<gene>
    <name evidence="2" type="ORF">ACFSCX_02405</name>
</gene>